<evidence type="ECO:0000256" key="1">
    <source>
        <dbReference type="SAM" id="Phobius"/>
    </source>
</evidence>
<evidence type="ECO:0000313" key="2">
    <source>
        <dbReference type="EMBL" id="MDO9711989.1"/>
    </source>
</evidence>
<accession>A0ABT9E785</accession>
<keyword evidence="3" id="KW-1185">Reference proteome</keyword>
<proteinExistence type="predicted"/>
<dbReference type="Proteomes" id="UP001243009">
    <property type="component" value="Unassembled WGS sequence"/>
</dbReference>
<dbReference type="EMBL" id="JAUTWS010000038">
    <property type="protein sequence ID" value="MDO9711989.1"/>
    <property type="molecule type" value="Genomic_DNA"/>
</dbReference>
<organism evidence="2 3">
    <name type="scientific">Paracraurococcus lichenis</name>
    <dbReference type="NCBI Taxonomy" id="3064888"/>
    <lineage>
        <taxon>Bacteria</taxon>
        <taxon>Pseudomonadati</taxon>
        <taxon>Pseudomonadota</taxon>
        <taxon>Alphaproteobacteria</taxon>
        <taxon>Acetobacterales</taxon>
        <taxon>Roseomonadaceae</taxon>
        <taxon>Paracraurococcus</taxon>
    </lineage>
</organism>
<gene>
    <name evidence="2" type="ORF">Q7A36_26840</name>
</gene>
<dbReference type="RefSeq" id="WP_305106845.1">
    <property type="nucleotide sequence ID" value="NZ_JAUTWS010000038.1"/>
</dbReference>
<reference evidence="2 3" key="1">
    <citation type="submission" date="2023-08" db="EMBL/GenBank/DDBJ databases">
        <title>The draft genome sequence of Paracraurococcus sp. LOR1-02.</title>
        <authorList>
            <person name="Kingkaew E."/>
            <person name="Tanasupawat S."/>
        </authorList>
    </citation>
    <scope>NUCLEOTIDE SEQUENCE [LARGE SCALE GENOMIC DNA]</scope>
    <source>
        <strain evidence="2 3">LOR1-02</strain>
    </source>
</reference>
<keyword evidence="1" id="KW-1133">Transmembrane helix</keyword>
<sequence length="407" mass="44076">MQKHAALTIFGLVFGIAMLAWVEPNTSGGASLLVVLCIFIANASGAAFGISKPDATKPKAAAPPQSKSSVRSAKKRLYLLPFLLIAAQMLNACSADTPTASRGGLVGGISGALGSKREGWEASAAEQTAERTKRLEAAEQRREQQVLELRRRQLSLEARQQAREPQPSQSAILGALLGNESDASSRIWNFGVARRESREGGLATRRPLVPARMFLRSDQIPPPRVAAYGVVALRARPTPATEARLRAACTAFLASLPERQSLPSSVPEKDLMLTIWPIFTAGDAANTDFGCDYLLANYDLHAGLSAIQDAELQGASLTGRGPYLIGWSPSNTRGVRDAVVLVVDTSSFESQQSFDEAFLFWQRKIVEDPQLWRSGFSLERVRLAIRDFVDKYGQGILDSIKLVKLGD</sequence>
<comment type="caution">
    <text evidence="2">The sequence shown here is derived from an EMBL/GenBank/DDBJ whole genome shotgun (WGS) entry which is preliminary data.</text>
</comment>
<protein>
    <submittedName>
        <fullName evidence="2">Uncharacterized protein</fullName>
    </submittedName>
</protein>
<keyword evidence="1" id="KW-0812">Transmembrane</keyword>
<feature type="transmembrane region" description="Helical" evidence="1">
    <location>
        <begin position="30"/>
        <end position="50"/>
    </location>
</feature>
<keyword evidence="1" id="KW-0472">Membrane</keyword>
<evidence type="ECO:0000313" key="3">
    <source>
        <dbReference type="Proteomes" id="UP001243009"/>
    </source>
</evidence>
<name>A0ABT9E785_9PROT</name>